<keyword evidence="2" id="KW-1185">Reference proteome</keyword>
<organism evidence="1 2">
    <name type="scientific">Camellia sinensis var. sinensis</name>
    <name type="common">China tea</name>
    <dbReference type="NCBI Taxonomy" id="542762"/>
    <lineage>
        <taxon>Eukaryota</taxon>
        <taxon>Viridiplantae</taxon>
        <taxon>Streptophyta</taxon>
        <taxon>Embryophyta</taxon>
        <taxon>Tracheophyta</taxon>
        <taxon>Spermatophyta</taxon>
        <taxon>Magnoliopsida</taxon>
        <taxon>eudicotyledons</taxon>
        <taxon>Gunneridae</taxon>
        <taxon>Pentapetalae</taxon>
        <taxon>asterids</taxon>
        <taxon>Ericales</taxon>
        <taxon>Theaceae</taxon>
        <taxon>Camellia</taxon>
    </lineage>
</organism>
<protein>
    <submittedName>
        <fullName evidence="1">Uncharacterized protein</fullName>
    </submittedName>
</protein>
<reference evidence="1 2" key="1">
    <citation type="journal article" date="2018" name="Proc. Natl. Acad. Sci. U.S.A.">
        <title>Draft genome sequence of Camellia sinensis var. sinensis provides insights into the evolution of the tea genome and tea quality.</title>
        <authorList>
            <person name="Wei C."/>
            <person name="Yang H."/>
            <person name="Wang S."/>
            <person name="Zhao J."/>
            <person name="Liu C."/>
            <person name="Gao L."/>
            <person name="Xia E."/>
            <person name="Lu Y."/>
            <person name="Tai Y."/>
            <person name="She G."/>
            <person name="Sun J."/>
            <person name="Cao H."/>
            <person name="Tong W."/>
            <person name="Gao Q."/>
            <person name="Li Y."/>
            <person name="Deng W."/>
            <person name="Jiang X."/>
            <person name="Wang W."/>
            <person name="Chen Q."/>
            <person name="Zhang S."/>
            <person name="Li H."/>
            <person name="Wu J."/>
            <person name="Wang P."/>
            <person name="Li P."/>
            <person name="Shi C."/>
            <person name="Zheng F."/>
            <person name="Jian J."/>
            <person name="Huang B."/>
            <person name="Shan D."/>
            <person name="Shi M."/>
            <person name="Fang C."/>
            <person name="Yue Y."/>
            <person name="Li F."/>
            <person name="Li D."/>
            <person name="Wei S."/>
            <person name="Han B."/>
            <person name="Jiang C."/>
            <person name="Yin Y."/>
            <person name="Xia T."/>
            <person name="Zhang Z."/>
            <person name="Bennetzen J.L."/>
            <person name="Zhao S."/>
            <person name="Wan X."/>
        </authorList>
    </citation>
    <scope>NUCLEOTIDE SEQUENCE [LARGE SCALE GENOMIC DNA]</scope>
    <source>
        <strain evidence="2">cv. Shuchazao</strain>
        <tissue evidence="1">Leaf</tissue>
    </source>
</reference>
<dbReference type="AlphaFoldDB" id="A0A4S4DTT0"/>
<evidence type="ECO:0000313" key="2">
    <source>
        <dbReference type="Proteomes" id="UP000306102"/>
    </source>
</evidence>
<comment type="caution">
    <text evidence="1">The sequence shown here is derived from an EMBL/GenBank/DDBJ whole genome shotgun (WGS) entry which is preliminary data.</text>
</comment>
<sequence length="229" mass="25236">MDRFILTKGFPLMLVLAVEAAMLQLLYGQRISSVVFLLQKRNSKNGQVRLAQMFCSFSLREQPIVLVEVSKDNCAYAGKFNKTSSRNEVTRSDAITAILCIESSMTASAIVDSVGNALHSNFTDNPDQESYRFGPGPVSSSYLSLLVVQFLDSSAATSAYIENKWCCWNGSSAPSIILGYSVWKDDTGNLKFPFEFPCSVIKRSFGPQTAVRYLKSPKVEVQKIGVGNL</sequence>
<proteinExistence type="predicted"/>
<gene>
    <name evidence="1" type="ORF">TEA_005295</name>
</gene>
<dbReference type="EMBL" id="SDRB02010408">
    <property type="protein sequence ID" value="THG06672.1"/>
    <property type="molecule type" value="Genomic_DNA"/>
</dbReference>
<dbReference type="STRING" id="542762.A0A4S4DTT0"/>
<evidence type="ECO:0000313" key="1">
    <source>
        <dbReference type="EMBL" id="THG06672.1"/>
    </source>
</evidence>
<accession>A0A4S4DTT0</accession>
<dbReference type="Proteomes" id="UP000306102">
    <property type="component" value="Unassembled WGS sequence"/>
</dbReference>
<name>A0A4S4DTT0_CAMSN</name>